<proteinExistence type="predicted"/>
<dbReference type="InterPro" id="IPR005537">
    <property type="entry name" value="RAMP_III_fam"/>
</dbReference>
<dbReference type="PANTHER" id="PTHR36700">
    <property type="entry name" value="CRISPR SYSTEM CMR SUBUNIT CMR4"/>
    <property type="match status" value="1"/>
</dbReference>
<dbReference type="AlphaFoldDB" id="A0A348AQY7"/>
<gene>
    <name evidence="3" type="ORF">MAMMFC1_04202</name>
</gene>
<dbReference type="OrthoDB" id="9789361at2"/>
<evidence type="ECO:0000313" key="3">
    <source>
        <dbReference type="EMBL" id="BBB93485.1"/>
    </source>
</evidence>
<keyword evidence="1" id="KW-0051">Antiviral defense</keyword>
<dbReference type="PANTHER" id="PTHR36700:SF1">
    <property type="entry name" value="CRISPR SYSTEM CMR SUBUNIT CMR4"/>
    <property type="match status" value="1"/>
</dbReference>
<evidence type="ECO:0000313" key="4">
    <source>
        <dbReference type="Proteomes" id="UP000276437"/>
    </source>
</evidence>
<reference evidence="3 4" key="1">
    <citation type="journal article" date="2018" name="Int. J. Syst. Evol. Microbiol.">
        <title>Methylomusa anaerophila gen. nov., sp. nov., an anaerobic methanol-utilizing bacterium isolated from a microbial fuel cell.</title>
        <authorList>
            <person name="Amano N."/>
            <person name="Yamamuro A."/>
            <person name="Miyahara M."/>
            <person name="Kouzuma A."/>
            <person name="Abe T."/>
            <person name="Watanabe K."/>
        </authorList>
    </citation>
    <scope>NUCLEOTIDE SEQUENCE [LARGE SCALE GENOMIC DNA]</scope>
    <source>
        <strain evidence="3 4">MMFC1</strain>
    </source>
</reference>
<evidence type="ECO:0000256" key="1">
    <source>
        <dbReference type="ARBA" id="ARBA00023118"/>
    </source>
</evidence>
<sequence length="320" mass="35486">MFTIARPFLLHAVTSVHAGSGSEIGTVDLPIQREKHTGYPKIESSSLKGALRHDLAVGIKNKPEEQEKFKWVFGSKPQEEEHDNESQASALSFIDARILLFPVRSLRGTFAWITCRNVLERFNREMTLLCSDKTSSVPQWPLEGVEPETTSSQAMLVGNRDKIVLEEYTMQTKQSGATQSLAERIAQSLGADVPLGIKERLVVLTDDQFADFVKMSTEINARIKVGDSGTTDRGLWYEENVPPETVFYSAVLIGQVRESNKKGADTGEDRMGTLTTDEDVRRYVGEHFPSVFQLGGSNTIGKGILRLIWLEGGAGHDKTE</sequence>
<dbReference type="NCBIfam" id="TIGR02580">
    <property type="entry name" value="cas_RAMP_Cmr4"/>
    <property type="match status" value="1"/>
</dbReference>
<dbReference type="GO" id="GO:0051607">
    <property type="term" value="P:defense response to virus"/>
    <property type="evidence" value="ECO:0007669"/>
    <property type="project" value="UniProtKB-KW"/>
</dbReference>
<feature type="domain" description="CRISPR type III-associated protein" evidence="2">
    <location>
        <begin position="10"/>
        <end position="305"/>
    </location>
</feature>
<dbReference type="Pfam" id="PF03787">
    <property type="entry name" value="RAMPs"/>
    <property type="match status" value="1"/>
</dbReference>
<evidence type="ECO:0000259" key="2">
    <source>
        <dbReference type="Pfam" id="PF03787"/>
    </source>
</evidence>
<keyword evidence="4" id="KW-1185">Reference proteome</keyword>
<dbReference type="InterPro" id="IPR013410">
    <property type="entry name" value="CRISPR-assoc_RAMP_Cmr4"/>
</dbReference>
<protein>
    <submittedName>
        <fullName evidence="3">RAMP superfamily protein</fullName>
    </submittedName>
</protein>
<dbReference type="KEGG" id="mana:MAMMFC1_04202"/>
<dbReference type="Proteomes" id="UP000276437">
    <property type="component" value="Chromosome"/>
</dbReference>
<accession>A0A348AQY7</accession>
<dbReference type="EMBL" id="AP018449">
    <property type="protein sequence ID" value="BBB93485.1"/>
    <property type="molecule type" value="Genomic_DNA"/>
</dbReference>
<name>A0A348AQY7_9FIRM</name>
<organism evidence="3 4">
    <name type="scientific">Methylomusa anaerophila</name>
    <dbReference type="NCBI Taxonomy" id="1930071"/>
    <lineage>
        <taxon>Bacteria</taxon>
        <taxon>Bacillati</taxon>
        <taxon>Bacillota</taxon>
        <taxon>Negativicutes</taxon>
        <taxon>Selenomonadales</taxon>
        <taxon>Sporomusaceae</taxon>
        <taxon>Methylomusa</taxon>
    </lineage>
</organism>
<dbReference type="RefSeq" id="WP_126310299.1">
    <property type="nucleotide sequence ID" value="NZ_AP018449.1"/>
</dbReference>